<keyword evidence="1" id="KW-0472">Membrane</keyword>
<dbReference type="EMBL" id="CP006570">
    <property type="protein sequence ID" value="AHF79357.1"/>
    <property type="molecule type" value="Genomic_DNA"/>
</dbReference>
<evidence type="ECO:0000256" key="1">
    <source>
        <dbReference type="SAM" id="Phobius"/>
    </source>
</evidence>
<proteinExistence type="predicted"/>
<dbReference type="HOGENOM" id="CLU_084465_1_1_6"/>
<protein>
    <submittedName>
        <fullName evidence="2">ABC transporter inner membrane subunit</fullName>
    </submittedName>
</protein>
<feature type="transmembrane region" description="Helical" evidence="1">
    <location>
        <begin position="224"/>
        <end position="246"/>
    </location>
</feature>
<geneLocation type="plasmid" evidence="2 3">
    <name>pHS1</name>
</geneLocation>
<dbReference type="PANTHER" id="PTHR36832">
    <property type="entry name" value="SLR1174 PROTEIN-RELATED"/>
    <property type="match status" value="1"/>
</dbReference>
<evidence type="ECO:0000313" key="2">
    <source>
        <dbReference type="EMBL" id="AHF79357.1"/>
    </source>
</evidence>
<dbReference type="RefSeq" id="WP_025424495.1">
    <property type="nucleotide sequence ID" value="NZ_CP006570.1"/>
</dbReference>
<reference evidence="2 3" key="1">
    <citation type="journal article" date="2014" name="Genome Biol. Evol.">
        <title>Genome degeneration and adaptation in a nascent stage of symbiosis.</title>
        <authorList>
            <person name="Oakeson K.F."/>
            <person name="Gil R."/>
            <person name="Clayton A.L."/>
            <person name="Dunn D.M."/>
            <person name="von Niederhausern A.C."/>
            <person name="Hamil C."/>
            <person name="Aoyagi A."/>
            <person name="Duval B."/>
            <person name="Baca A."/>
            <person name="Silva F.J."/>
            <person name="Vallier A."/>
            <person name="Jackson D.G."/>
            <person name="Latorre A."/>
            <person name="Weiss R.B."/>
            <person name="Heddi A."/>
            <person name="Moya A."/>
            <person name="Dale C."/>
        </authorList>
    </citation>
    <scope>NUCLEOTIDE SEQUENCE [LARGE SCALE GENOMIC DNA]</scope>
    <source>
        <strain evidence="2 3">HS1</strain>
        <plasmid evidence="3">Plasmid pHS1</plasmid>
    </source>
</reference>
<keyword evidence="3" id="KW-1185">Reference proteome</keyword>
<feature type="transmembrane region" description="Helical" evidence="1">
    <location>
        <begin position="96"/>
        <end position="124"/>
    </location>
</feature>
<dbReference type="Proteomes" id="UP000019028">
    <property type="component" value="Plasmid pHS1"/>
</dbReference>
<sequence>MIFALIKIRLLQTFAFRAEFLLWLLTLTLPLIMLFFWQAVAQGGTFHGYTREDFNLYYLAVLVTTILTSCNSVWEMNENIRLGDLSFWLMRPVHPFINYGAITLAELGLSLIVALPLLVLAFTLPTTRNPFSWQQSLMLLCAFTGGLLLNQAIHLLIGCLTFWMERSLVVHKVYAAASSVLSGFMFPLTFLPDWAGRVARWLPFRFVISLPVEIFTGKHSPLAAAFWLTVQAIMVAALYIAAMGVWRLGIRRYTAFG</sequence>
<dbReference type="OrthoDB" id="8582979at2"/>
<name>W0I3P9_9GAMM</name>
<keyword evidence="1" id="KW-0812">Transmembrane</keyword>
<dbReference type="PATRIC" id="fig|1239307.3.peg.4883"/>
<organism evidence="2 3">
    <name type="scientific">Sodalis praecaptivus</name>
    <dbReference type="NCBI Taxonomy" id="1239307"/>
    <lineage>
        <taxon>Bacteria</taxon>
        <taxon>Pseudomonadati</taxon>
        <taxon>Pseudomonadota</taxon>
        <taxon>Gammaproteobacteria</taxon>
        <taxon>Enterobacterales</taxon>
        <taxon>Bruguierivoracaceae</taxon>
        <taxon>Sodalis</taxon>
    </lineage>
</organism>
<dbReference type="Pfam" id="PF06182">
    <property type="entry name" value="ABC2_membrane_6"/>
    <property type="match status" value="1"/>
</dbReference>
<feature type="transmembrane region" description="Helical" evidence="1">
    <location>
        <begin position="173"/>
        <end position="191"/>
    </location>
</feature>
<accession>W0I3P9</accession>
<dbReference type="InterPro" id="IPR010390">
    <property type="entry name" value="ABC-2_transporter-like"/>
</dbReference>
<gene>
    <name evidence="2" type="ORF">Sant_P0321</name>
</gene>
<feature type="transmembrane region" description="Helical" evidence="1">
    <location>
        <begin position="136"/>
        <end position="161"/>
    </location>
</feature>
<feature type="transmembrane region" description="Helical" evidence="1">
    <location>
        <begin position="20"/>
        <end position="37"/>
    </location>
</feature>
<keyword evidence="2" id="KW-0614">Plasmid</keyword>
<keyword evidence="1" id="KW-1133">Transmembrane helix</keyword>
<dbReference type="AlphaFoldDB" id="W0I3P9"/>
<feature type="transmembrane region" description="Helical" evidence="1">
    <location>
        <begin position="57"/>
        <end position="75"/>
    </location>
</feature>
<dbReference type="KEGG" id="sod:Sant_P0321"/>
<evidence type="ECO:0000313" key="3">
    <source>
        <dbReference type="Proteomes" id="UP000019028"/>
    </source>
</evidence>
<dbReference type="PANTHER" id="PTHR36832:SF1">
    <property type="entry name" value="SLR1174 PROTEIN"/>
    <property type="match status" value="1"/>
</dbReference>